<sequence>MQVVERNNIMPAKYFICPSEEKVLISQCLLQCPQKHRCMFLPTLRAIAKSVNRNLNKPSITELLTGTRDQYLKKVTDYAINPQDQLYALHRTAIHTINEHHTQGNILSEERLFTAITSGQFDLYSGILSHEDRTLGDLKITLSYMLMKA</sequence>
<comment type="caution">
    <text evidence="1">The sequence shown here is derived from an EMBL/GenBank/DDBJ whole genome shotgun (WGS) entry which is preliminary data.</text>
</comment>
<dbReference type="EMBL" id="LRQT01000091">
    <property type="protein sequence ID" value="KXA62448.1"/>
    <property type="molecule type" value="Genomic_DNA"/>
</dbReference>
<name>A0A133S262_9FIRM</name>
<evidence type="ECO:0000313" key="1">
    <source>
        <dbReference type="EMBL" id="KXA62448.1"/>
    </source>
</evidence>
<accession>A0A133S262</accession>
<dbReference type="PATRIC" id="fig|39777.7.peg.1597"/>
<reference evidence="1 2" key="1">
    <citation type="submission" date="2016-01" db="EMBL/GenBank/DDBJ databases">
        <authorList>
            <person name="Oliw E.H."/>
        </authorList>
    </citation>
    <scope>NUCLEOTIDE SEQUENCE [LARGE SCALE GENOMIC DNA]</scope>
    <source>
        <strain evidence="1 2">CMW7756B</strain>
    </source>
</reference>
<dbReference type="AlphaFoldDB" id="A0A133S262"/>
<evidence type="ECO:0000313" key="2">
    <source>
        <dbReference type="Proteomes" id="UP000070226"/>
    </source>
</evidence>
<organism evidence="1">
    <name type="scientific">Veillonella atypica</name>
    <dbReference type="NCBI Taxonomy" id="39777"/>
    <lineage>
        <taxon>Bacteria</taxon>
        <taxon>Bacillati</taxon>
        <taxon>Bacillota</taxon>
        <taxon>Negativicutes</taxon>
        <taxon>Veillonellales</taxon>
        <taxon>Veillonellaceae</taxon>
        <taxon>Veillonella</taxon>
    </lineage>
</organism>
<dbReference type="Proteomes" id="UP000070226">
    <property type="component" value="Unassembled WGS sequence"/>
</dbReference>
<proteinExistence type="predicted"/>
<protein>
    <submittedName>
        <fullName evidence="1">Uncharacterized protein</fullName>
    </submittedName>
</protein>
<gene>
    <name evidence="1" type="ORF">HMPREF3233_01630</name>
</gene>